<dbReference type="OrthoDB" id="20507at2759"/>
<feature type="compositionally biased region" description="Basic and acidic residues" evidence="1">
    <location>
        <begin position="840"/>
        <end position="854"/>
    </location>
</feature>
<dbReference type="GO" id="GO:0003723">
    <property type="term" value="F:RNA binding"/>
    <property type="evidence" value="ECO:0007669"/>
    <property type="project" value="TreeGrafter"/>
</dbReference>
<evidence type="ECO:0000313" key="4">
    <source>
        <dbReference type="Proteomes" id="UP000777482"/>
    </source>
</evidence>
<feature type="compositionally biased region" description="Low complexity" evidence="1">
    <location>
        <begin position="750"/>
        <end position="769"/>
    </location>
</feature>
<feature type="compositionally biased region" description="Basic residues" evidence="1">
    <location>
        <begin position="803"/>
        <end position="814"/>
    </location>
</feature>
<dbReference type="EMBL" id="PUHQ01000016">
    <property type="protein sequence ID" value="KAG0664021.1"/>
    <property type="molecule type" value="Genomic_DNA"/>
</dbReference>
<organism evidence="3 4">
    <name type="scientific">Rhodotorula mucilaginosa</name>
    <name type="common">Yeast</name>
    <name type="synonym">Rhodotorula rubra</name>
    <dbReference type="NCBI Taxonomy" id="5537"/>
    <lineage>
        <taxon>Eukaryota</taxon>
        <taxon>Fungi</taxon>
        <taxon>Dikarya</taxon>
        <taxon>Basidiomycota</taxon>
        <taxon>Pucciniomycotina</taxon>
        <taxon>Microbotryomycetes</taxon>
        <taxon>Sporidiobolales</taxon>
        <taxon>Sporidiobolaceae</taxon>
        <taxon>Rhodotorula</taxon>
    </lineage>
</organism>
<accession>A0A9P7B846</accession>
<evidence type="ECO:0000313" key="3">
    <source>
        <dbReference type="EMBL" id="KAG0664021.1"/>
    </source>
</evidence>
<dbReference type="GO" id="GO:0006397">
    <property type="term" value="P:mRNA processing"/>
    <property type="evidence" value="ECO:0007669"/>
    <property type="project" value="InterPro"/>
</dbReference>
<feature type="compositionally biased region" description="Polar residues" evidence="1">
    <location>
        <begin position="96"/>
        <end position="114"/>
    </location>
</feature>
<keyword evidence="4" id="KW-1185">Reference proteome</keyword>
<feature type="region of interest" description="Disordered" evidence="1">
    <location>
        <begin position="310"/>
        <end position="406"/>
    </location>
</feature>
<dbReference type="InterPro" id="IPR000467">
    <property type="entry name" value="G_patch_dom"/>
</dbReference>
<feature type="region of interest" description="Disordered" evidence="1">
    <location>
        <begin position="96"/>
        <end position="147"/>
    </location>
</feature>
<feature type="compositionally biased region" description="Acidic residues" evidence="1">
    <location>
        <begin position="713"/>
        <end position="725"/>
    </location>
</feature>
<feature type="region of interest" description="Disordered" evidence="1">
    <location>
        <begin position="586"/>
        <end position="927"/>
    </location>
</feature>
<evidence type="ECO:0000259" key="2">
    <source>
        <dbReference type="PROSITE" id="PS50174"/>
    </source>
</evidence>
<dbReference type="AlphaFoldDB" id="A0A9P7B846"/>
<dbReference type="InterPro" id="IPR011666">
    <property type="entry name" value="DUF1604"/>
</dbReference>
<feature type="compositionally biased region" description="Low complexity" evidence="1">
    <location>
        <begin position="127"/>
        <end position="136"/>
    </location>
</feature>
<evidence type="ECO:0000256" key="1">
    <source>
        <dbReference type="SAM" id="MobiDB-lite"/>
    </source>
</evidence>
<reference evidence="3 4" key="1">
    <citation type="submission" date="2020-11" db="EMBL/GenBank/DDBJ databases">
        <title>Kefir isolates.</title>
        <authorList>
            <person name="Marcisauskas S."/>
            <person name="Kim Y."/>
            <person name="Blasche S."/>
        </authorList>
    </citation>
    <scope>NUCLEOTIDE SEQUENCE [LARGE SCALE GENOMIC DNA]</scope>
    <source>
        <strain evidence="3 4">KR</strain>
    </source>
</reference>
<dbReference type="GO" id="GO:0005634">
    <property type="term" value="C:nucleus"/>
    <property type="evidence" value="ECO:0007669"/>
    <property type="project" value="TreeGrafter"/>
</dbReference>
<sequence>MASSRLKRKIEVADEGQYGNLKESFVSIGTALPALTDHKKDKNEFKPVWDQEVYDEQGRRVDHAVRPTSLRRFHGAFTGGFSAGYYNSVGSKEGWTPSTFKSSRSSRATQQNRSDLAELASSRTIETSTSYASSSRAPPPRKEQEYDPLLGLFGGMTPSAGEGAASQPQFDQTLASLVQPSSSRIGLKLMRKMGWREGQGVGPRVSYEQRKRQAAEIGIRLDGEDADDADGEAAKHYYAPLDRPLTLIKGSSISKDKGWGLGYRSGMGLKETLRTEGGFAGSSKSKTMNYELDDHDVYGDSSSALQDLSERQKRSIGTMDDDEDSGFTAIRSSRDQRARQRGSLLGEKPPPPVPKSVFDYLSAKSRERLANLTAPSTEPRKEADGKAPAPPKPASPQPDVQLYVPPLDRPTANAALRGFQPYSSASTSPDPIKQARYTLYLQYEASENASTTSSPFGPRVLPDGRLQTIEELNRELYEYSQAARVFKPVSGMLGNRFQSSQSGSLDLPKAEPGLYQPPPKAEASKASSLADKYGDATAGNAKPPEPELTPAQQAARAGNFGPLTRTTTVFRPARLLCKRFGVRDPHEARGDEGGSAVGGKWGEATANGRDFGAGPAQPIGQSAIDEMMQSSGFRRFQAASKEVEEDAPEVAKGVFETPTAGAGSSTVEASSRAKNKPPPMLETVGYGDDESQGQEIVAEQRAPADIFAAIFADSDDDSDNDDDEQASSTIAPASTEASSAAMDVDPYAPKPAALASTAAVAEASADAVASGKVSLDDISSSAYRPSFVPATSRSSADKDKSSRSKKKSSSKRKAGALSFDLDEGAEDESAMVASRKKSKKDPGRSKDRDRDDHKKRSRDPVSATDSDEVRRRDEPPIVTGDDEWEEAAPSLHPDVLKALQQKDRDPAAPRTGSTSSSRARPKAADLY</sequence>
<feature type="region of interest" description="Disordered" evidence="1">
    <location>
        <begin position="497"/>
        <end position="559"/>
    </location>
</feature>
<dbReference type="PROSITE" id="PS50174">
    <property type="entry name" value="G_PATCH"/>
    <property type="match status" value="1"/>
</dbReference>
<feature type="compositionally biased region" description="Polar residues" evidence="1">
    <location>
        <begin position="726"/>
        <end position="738"/>
    </location>
</feature>
<protein>
    <recommendedName>
        <fullName evidence="2">G-patch domain-containing protein</fullName>
    </recommendedName>
</protein>
<dbReference type="Pfam" id="PF07713">
    <property type="entry name" value="DUF1604"/>
    <property type="match status" value="1"/>
</dbReference>
<dbReference type="PANTHER" id="PTHR13384:SF19">
    <property type="entry name" value="G PATCH DOMAIN-CONTAINING PROTEIN 1"/>
    <property type="match status" value="1"/>
</dbReference>
<comment type="caution">
    <text evidence="3">The sequence shown here is derived from an EMBL/GenBank/DDBJ whole genome shotgun (WGS) entry which is preliminary data.</text>
</comment>
<gene>
    <name evidence="3" type="ORF">C6P46_001881</name>
</gene>
<feature type="domain" description="G-patch" evidence="2">
    <location>
        <begin position="182"/>
        <end position="202"/>
    </location>
</feature>
<dbReference type="PANTHER" id="PTHR13384">
    <property type="entry name" value="G PATCH DOMAIN-CONTAINING PROTEIN 1"/>
    <property type="match status" value="1"/>
</dbReference>
<dbReference type="Pfam" id="PF01585">
    <property type="entry name" value="G-patch"/>
    <property type="match status" value="1"/>
</dbReference>
<dbReference type="Pfam" id="PF26093">
    <property type="entry name" value="HTH_TGH"/>
    <property type="match status" value="1"/>
</dbReference>
<proteinExistence type="predicted"/>
<dbReference type="Proteomes" id="UP000777482">
    <property type="component" value="Unassembled WGS sequence"/>
</dbReference>
<feature type="compositionally biased region" description="Acidic residues" evidence="1">
    <location>
        <begin position="820"/>
        <end position="829"/>
    </location>
</feature>
<name>A0A9P7B846_RHOMI</name>